<comment type="caution">
    <text evidence="2">The sequence shown here is derived from an EMBL/GenBank/DDBJ whole genome shotgun (WGS) entry which is preliminary data.</text>
</comment>
<dbReference type="RefSeq" id="WP_404546910.1">
    <property type="nucleotide sequence ID" value="NZ_JADIKJ010000009.1"/>
</dbReference>
<evidence type="ECO:0008006" key="4">
    <source>
        <dbReference type="Google" id="ProtNLM"/>
    </source>
</evidence>
<proteinExistence type="predicted"/>
<dbReference type="EMBL" id="JADIKJ010000009">
    <property type="protein sequence ID" value="MFK2900444.1"/>
    <property type="molecule type" value="Genomic_DNA"/>
</dbReference>
<evidence type="ECO:0000256" key="1">
    <source>
        <dbReference type="SAM" id="Phobius"/>
    </source>
</evidence>
<accession>A0ABW8JJ05</accession>
<evidence type="ECO:0000313" key="2">
    <source>
        <dbReference type="EMBL" id="MFK2900444.1"/>
    </source>
</evidence>
<name>A0ABW8JJ05_9GAMM</name>
<evidence type="ECO:0000313" key="3">
    <source>
        <dbReference type="Proteomes" id="UP001620461"/>
    </source>
</evidence>
<keyword evidence="1" id="KW-0812">Transmembrane</keyword>
<sequence>MDKHVIVPLVLFLGVTFAVAYVIQLLVHARIRIKTLQTCDSKELVESIVQGEDHRRRMASLRWGLVLVLEALAFGIIQWLGWTTITPGVVAVLIGAFGLASLIFFALARRMG</sequence>
<feature type="transmembrane region" description="Helical" evidence="1">
    <location>
        <begin position="6"/>
        <end position="27"/>
    </location>
</feature>
<feature type="transmembrane region" description="Helical" evidence="1">
    <location>
        <begin position="63"/>
        <end position="82"/>
    </location>
</feature>
<reference evidence="2 3" key="1">
    <citation type="submission" date="2020-10" db="EMBL/GenBank/DDBJ databases">
        <title>Phylogeny of dyella-like bacteria.</title>
        <authorList>
            <person name="Fu J."/>
        </authorList>
    </citation>
    <scope>NUCLEOTIDE SEQUENCE [LARGE SCALE GENOMIC DNA]</scope>
    <source>
        <strain evidence="2 3">JP1</strain>
    </source>
</reference>
<keyword evidence="3" id="KW-1185">Reference proteome</keyword>
<protein>
    <recommendedName>
        <fullName evidence="4">Transmembrane protein</fullName>
    </recommendedName>
</protein>
<feature type="transmembrane region" description="Helical" evidence="1">
    <location>
        <begin position="88"/>
        <end position="108"/>
    </location>
</feature>
<keyword evidence="1" id="KW-1133">Transmembrane helix</keyword>
<keyword evidence="1" id="KW-0472">Membrane</keyword>
<organism evidence="2 3">
    <name type="scientific">Dyella jejuensis</name>
    <dbReference type="NCBI Taxonomy" id="1432009"/>
    <lineage>
        <taxon>Bacteria</taxon>
        <taxon>Pseudomonadati</taxon>
        <taxon>Pseudomonadota</taxon>
        <taxon>Gammaproteobacteria</taxon>
        <taxon>Lysobacterales</taxon>
        <taxon>Rhodanobacteraceae</taxon>
        <taxon>Dyella</taxon>
    </lineage>
</organism>
<dbReference type="Proteomes" id="UP001620461">
    <property type="component" value="Unassembled WGS sequence"/>
</dbReference>
<gene>
    <name evidence="2" type="ORF">ISP15_08860</name>
</gene>